<name>B7KLJ3_GLOC7</name>
<proteinExistence type="predicted"/>
<feature type="transmembrane region" description="Helical" evidence="1">
    <location>
        <begin position="249"/>
        <end position="267"/>
    </location>
</feature>
<keyword evidence="1" id="KW-0472">Membrane</keyword>
<keyword evidence="4" id="KW-1185">Reference proteome</keyword>
<gene>
    <name evidence="3" type="ordered locus">PCC7424_4195</name>
</gene>
<dbReference type="PANTHER" id="PTHR43685:SF3">
    <property type="entry name" value="SLR2126 PROTEIN"/>
    <property type="match status" value="1"/>
</dbReference>
<dbReference type="InterPro" id="IPR050834">
    <property type="entry name" value="Glycosyltransf_2"/>
</dbReference>
<keyword evidence="3" id="KW-0808">Transferase</keyword>
<keyword evidence="1" id="KW-1133">Transmembrane helix</keyword>
<protein>
    <submittedName>
        <fullName evidence="3">Glycosyl transferase family 2</fullName>
    </submittedName>
</protein>
<evidence type="ECO:0000313" key="3">
    <source>
        <dbReference type="EMBL" id="ACK72565.1"/>
    </source>
</evidence>
<dbReference type="Pfam" id="PF00535">
    <property type="entry name" value="Glycos_transf_2"/>
    <property type="match status" value="1"/>
</dbReference>
<dbReference type="Proteomes" id="UP000002384">
    <property type="component" value="Chromosome"/>
</dbReference>
<dbReference type="STRING" id="65393.PCC7424_4195"/>
<dbReference type="OrthoDB" id="3655479at2"/>
<feature type="transmembrane region" description="Helical" evidence="1">
    <location>
        <begin position="304"/>
        <end position="328"/>
    </location>
</feature>
<dbReference type="CAZy" id="GT2">
    <property type="family name" value="Glycosyltransferase Family 2"/>
</dbReference>
<organism evidence="3 4">
    <name type="scientific">Gloeothece citriformis (strain PCC 7424)</name>
    <name type="common">Cyanothece sp. (strain PCC 7424)</name>
    <dbReference type="NCBI Taxonomy" id="65393"/>
    <lineage>
        <taxon>Bacteria</taxon>
        <taxon>Bacillati</taxon>
        <taxon>Cyanobacteriota</taxon>
        <taxon>Cyanophyceae</taxon>
        <taxon>Oscillatoriophycideae</taxon>
        <taxon>Chroococcales</taxon>
        <taxon>Aphanothecaceae</taxon>
        <taxon>Gloeothece</taxon>
        <taxon>Gloeothece citriformis</taxon>
    </lineage>
</organism>
<feature type="domain" description="Glycosyltransferase 2-like" evidence="2">
    <location>
        <begin position="11"/>
        <end position="168"/>
    </location>
</feature>
<dbReference type="HOGENOM" id="CLU_069115_0_0_3"/>
<sequence>MASTHPELSISIIIPVYNGGDRFRQCLESLAKLNPSPLEIIVVSDGDTDESWKMAQDFGVTVVRQPVSRGPATARNIGAKMAKGDILFFVDADVTVYPDILPKVAKVFKSNPNVAALIGSYDDNPGESNFLSQYKNLFHHYIHQNASEEASTFWGACGAIRRQVFLEIGGFDQQYRRPSIEDIELGYRLKAAGYNIRLCKDIQVKHLKLWTPISLLKAEIFYRALPWTELIHRDNRFVNDLNLQWSSRISVILTYSLVVALMTVFWMPQSLLVSSLIVLSLLALNISVYRFFQQKRGWIFTLQVLFWHWLYYLYSGLAFAVGTANYFLKTRSSLDKLAISPNSNS</sequence>
<evidence type="ECO:0000259" key="2">
    <source>
        <dbReference type="Pfam" id="PF00535"/>
    </source>
</evidence>
<reference evidence="4" key="1">
    <citation type="journal article" date="2011" name="MBio">
        <title>Novel metabolic attributes of the genus Cyanothece, comprising a group of unicellular nitrogen-fixing Cyanobacteria.</title>
        <authorList>
            <person name="Bandyopadhyay A."/>
            <person name="Elvitigala T."/>
            <person name="Welsh E."/>
            <person name="Stockel J."/>
            <person name="Liberton M."/>
            <person name="Min H."/>
            <person name="Sherman L.A."/>
            <person name="Pakrasi H.B."/>
        </authorList>
    </citation>
    <scope>NUCLEOTIDE SEQUENCE [LARGE SCALE GENOMIC DNA]</scope>
    <source>
        <strain evidence="4">PCC 7424</strain>
    </source>
</reference>
<dbReference type="KEGG" id="cyc:PCC7424_4195"/>
<dbReference type="RefSeq" id="WP_015956150.1">
    <property type="nucleotide sequence ID" value="NC_011729.1"/>
</dbReference>
<dbReference type="eggNOG" id="COG1216">
    <property type="taxonomic scope" value="Bacteria"/>
</dbReference>
<dbReference type="SUPFAM" id="SSF53448">
    <property type="entry name" value="Nucleotide-diphospho-sugar transferases"/>
    <property type="match status" value="1"/>
</dbReference>
<dbReference type="InterPro" id="IPR001173">
    <property type="entry name" value="Glyco_trans_2-like"/>
</dbReference>
<dbReference type="CDD" id="cd00761">
    <property type="entry name" value="Glyco_tranf_GTA_type"/>
    <property type="match status" value="1"/>
</dbReference>
<evidence type="ECO:0000313" key="4">
    <source>
        <dbReference type="Proteomes" id="UP000002384"/>
    </source>
</evidence>
<dbReference type="InterPro" id="IPR029044">
    <property type="entry name" value="Nucleotide-diphossugar_trans"/>
</dbReference>
<dbReference type="PANTHER" id="PTHR43685">
    <property type="entry name" value="GLYCOSYLTRANSFERASE"/>
    <property type="match status" value="1"/>
</dbReference>
<accession>B7KLJ3</accession>
<dbReference type="Gene3D" id="3.90.550.10">
    <property type="entry name" value="Spore Coat Polysaccharide Biosynthesis Protein SpsA, Chain A"/>
    <property type="match status" value="1"/>
</dbReference>
<evidence type="ECO:0000256" key="1">
    <source>
        <dbReference type="SAM" id="Phobius"/>
    </source>
</evidence>
<feature type="transmembrane region" description="Helical" evidence="1">
    <location>
        <begin position="273"/>
        <end position="292"/>
    </location>
</feature>
<dbReference type="EMBL" id="CP001291">
    <property type="protein sequence ID" value="ACK72565.1"/>
    <property type="molecule type" value="Genomic_DNA"/>
</dbReference>
<dbReference type="AlphaFoldDB" id="B7KLJ3"/>
<dbReference type="GO" id="GO:0016740">
    <property type="term" value="F:transferase activity"/>
    <property type="evidence" value="ECO:0007669"/>
    <property type="project" value="UniProtKB-KW"/>
</dbReference>
<keyword evidence="1" id="KW-0812">Transmembrane</keyword>